<proteinExistence type="predicted"/>
<reference evidence="3 4" key="1">
    <citation type="submission" date="2020-08" db="EMBL/GenBank/DDBJ databases">
        <title>Sphingomonas sp. sand1-3 16S ribosomal RNA gene Genome sequencing and assembly.</title>
        <authorList>
            <person name="Kang M."/>
        </authorList>
    </citation>
    <scope>NUCLEOTIDE SEQUENCE [LARGE SCALE GENOMIC DNA]</scope>
    <source>
        <strain evidence="4">sand1-3</strain>
    </source>
</reference>
<name>A0A7G9L0P8_9SPHN</name>
<evidence type="ECO:0000256" key="2">
    <source>
        <dbReference type="SAM" id="SignalP"/>
    </source>
</evidence>
<feature type="signal peptide" evidence="2">
    <location>
        <begin position="1"/>
        <end position="18"/>
    </location>
</feature>
<sequence>MRTSAILLAMALAATLGACDTTSKKRTAATITVEQPQPGDAWKQTATPSDRSRIDRSGLAWQQGIDEARARFGRAVAGEGELLKPLARLPRPQPTPGSYNCRLISIGKTDRKSPAFEKFKPFFCYVLSDDDGSLSIVKQTGSRRPVGQLFDDADPNRMIFLGSLGLADDKESRAYGEDPERDMAGVFERIAPFRWRLVIPWARSGAKLEVFELTPVADQPE</sequence>
<organism evidence="3 4">
    <name type="scientific">Sphingomonas sabuli</name>
    <dbReference type="NCBI Taxonomy" id="2764186"/>
    <lineage>
        <taxon>Bacteria</taxon>
        <taxon>Pseudomonadati</taxon>
        <taxon>Pseudomonadota</taxon>
        <taxon>Alphaproteobacteria</taxon>
        <taxon>Sphingomonadales</taxon>
        <taxon>Sphingomonadaceae</taxon>
        <taxon>Sphingomonas</taxon>
    </lineage>
</organism>
<dbReference type="EMBL" id="CP060697">
    <property type="protein sequence ID" value="QNM82197.1"/>
    <property type="molecule type" value="Genomic_DNA"/>
</dbReference>
<accession>A0A7G9L0P8</accession>
<evidence type="ECO:0000256" key="1">
    <source>
        <dbReference type="SAM" id="MobiDB-lite"/>
    </source>
</evidence>
<protein>
    <submittedName>
        <fullName evidence="3">DUF4893 domain-containing protein</fullName>
    </submittedName>
</protein>
<dbReference type="PROSITE" id="PS51257">
    <property type="entry name" value="PROKAR_LIPOPROTEIN"/>
    <property type="match status" value="1"/>
</dbReference>
<dbReference type="Proteomes" id="UP000515861">
    <property type="component" value="Chromosome"/>
</dbReference>
<gene>
    <name evidence="3" type="ORF">H8M03_09205</name>
</gene>
<evidence type="ECO:0000313" key="3">
    <source>
        <dbReference type="EMBL" id="QNM82197.1"/>
    </source>
</evidence>
<dbReference type="Pfam" id="PF16233">
    <property type="entry name" value="DUF4893"/>
    <property type="match status" value="1"/>
</dbReference>
<dbReference type="AlphaFoldDB" id="A0A7G9L0P8"/>
<evidence type="ECO:0000313" key="4">
    <source>
        <dbReference type="Proteomes" id="UP000515861"/>
    </source>
</evidence>
<feature type="chain" id="PRO_5028966475" evidence="2">
    <location>
        <begin position="19"/>
        <end position="221"/>
    </location>
</feature>
<feature type="region of interest" description="Disordered" evidence="1">
    <location>
        <begin position="33"/>
        <end position="55"/>
    </location>
</feature>
<dbReference type="InterPro" id="IPR032609">
    <property type="entry name" value="DUF4893"/>
</dbReference>
<keyword evidence="2" id="KW-0732">Signal</keyword>
<dbReference type="RefSeq" id="WP_187479152.1">
    <property type="nucleotide sequence ID" value="NZ_CP060697.1"/>
</dbReference>
<keyword evidence="4" id="KW-1185">Reference proteome</keyword>
<dbReference type="KEGG" id="ssau:H8M03_09205"/>